<feature type="compositionally biased region" description="Basic and acidic residues" evidence="1">
    <location>
        <begin position="9"/>
        <end position="26"/>
    </location>
</feature>
<feature type="region of interest" description="Disordered" evidence="1">
    <location>
        <begin position="1"/>
        <end position="36"/>
    </location>
</feature>
<name>A0A5J4WIT4_9EUKA</name>
<proteinExistence type="predicted"/>
<organism evidence="2 3">
    <name type="scientific">Streblomastix strix</name>
    <dbReference type="NCBI Taxonomy" id="222440"/>
    <lineage>
        <taxon>Eukaryota</taxon>
        <taxon>Metamonada</taxon>
        <taxon>Preaxostyla</taxon>
        <taxon>Oxymonadida</taxon>
        <taxon>Streblomastigidae</taxon>
        <taxon>Streblomastix</taxon>
    </lineage>
</organism>
<evidence type="ECO:0000313" key="3">
    <source>
        <dbReference type="Proteomes" id="UP000324800"/>
    </source>
</evidence>
<protein>
    <submittedName>
        <fullName evidence="2">Uncharacterized protein</fullName>
    </submittedName>
</protein>
<evidence type="ECO:0000313" key="2">
    <source>
        <dbReference type="EMBL" id="KAA6394811.1"/>
    </source>
</evidence>
<comment type="caution">
    <text evidence="2">The sequence shown here is derived from an EMBL/GenBank/DDBJ whole genome shotgun (WGS) entry which is preliminary data.</text>
</comment>
<dbReference type="Proteomes" id="UP000324800">
    <property type="component" value="Unassembled WGS sequence"/>
</dbReference>
<evidence type="ECO:0000256" key="1">
    <source>
        <dbReference type="SAM" id="MobiDB-lite"/>
    </source>
</evidence>
<accession>A0A5J4WIT4</accession>
<feature type="compositionally biased region" description="Acidic residues" evidence="1">
    <location>
        <begin position="27"/>
        <end position="36"/>
    </location>
</feature>
<dbReference type="AlphaFoldDB" id="A0A5J4WIT4"/>
<dbReference type="EMBL" id="SNRW01001842">
    <property type="protein sequence ID" value="KAA6394811.1"/>
    <property type="molecule type" value="Genomic_DNA"/>
</dbReference>
<reference evidence="2 3" key="1">
    <citation type="submission" date="2019-03" db="EMBL/GenBank/DDBJ databases">
        <title>Single cell metagenomics reveals metabolic interactions within the superorganism composed of flagellate Streblomastix strix and complex community of Bacteroidetes bacteria on its surface.</title>
        <authorList>
            <person name="Treitli S.C."/>
            <person name="Kolisko M."/>
            <person name="Husnik F."/>
            <person name="Keeling P."/>
            <person name="Hampl V."/>
        </authorList>
    </citation>
    <scope>NUCLEOTIDE SEQUENCE [LARGE SCALE GENOMIC DNA]</scope>
    <source>
        <strain evidence="2">ST1C</strain>
    </source>
</reference>
<sequence length="83" mass="9589">MFKASSHMFEQEAKDTKFYDKKKDQDSDSDDSIEIQPEELEVKTQEFSKLKRTPRFGIGTEECGSFEGQTVFTDQLGYCFAID</sequence>
<gene>
    <name evidence="2" type="ORF">EZS28_009662</name>
</gene>